<dbReference type="InterPro" id="IPR015421">
    <property type="entry name" value="PyrdxlP-dep_Trfase_major"/>
</dbReference>
<dbReference type="InterPro" id="IPR020578">
    <property type="entry name" value="Aminotrans_V_PyrdxlP_BS"/>
</dbReference>
<dbReference type="CDD" id="cd06453">
    <property type="entry name" value="SufS_like"/>
    <property type="match status" value="1"/>
</dbReference>
<comment type="catalytic activity">
    <reaction evidence="6 8">
        <text>(sulfur carrier)-H + L-cysteine = (sulfur carrier)-SH + L-alanine</text>
        <dbReference type="Rhea" id="RHEA:43892"/>
        <dbReference type="Rhea" id="RHEA-COMP:14737"/>
        <dbReference type="Rhea" id="RHEA-COMP:14739"/>
        <dbReference type="ChEBI" id="CHEBI:29917"/>
        <dbReference type="ChEBI" id="CHEBI:35235"/>
        <dbReference type="ChEBI" id="CHEBI:57972"/>
        <dbReference type="ChEBI" id="CHEBI:64428"/>
        <dbReference type="EC" id="2.8.1.7"/>
    </reaction>
</comment>
<dbReference type="InterPro" id="IPR015424">
    <property type="entry name" value="PyrdxlP-dep_Trfase"/>
</dbReference>
<evidence type="ECO:0000256" key="3">
    <source>
        <dbReference type="ARBA" id="ARBA00012239"/>
    </source>
</evidence>
<evidence type="ECO:0000256" key="6">
    <source>
        <dbReference type="ARBA" id="ARBA00050776"/>
    </source>
</evidence>
<dbReference type="PANTHER" id="PTHR43586">
    <property type="entry name" value="CYSTEINE DESULFURASE"/>
    <property type="match status" value="1"/>
</dbReference>
<dbReference type="SUPFAM" id="SSF53383">
    <property type="entry name" value="PLP-dependent transferases"/>
    <property type="match status" value="1"/>
</dbReference>
<comment type="similarity">
    <text evidence="2 8">Belongs to the class-V pyridoxal-phosphate-dependent aminotransferase family. Csd subfamily.</text>
</comment>
<accession>A0A1F4W7G9</accession>
<comment type="cofactor">
    <cofactor evidence="1 7">
        <name>pyridoxal 5'-phosphate</name>
        <dbReference type="ChEBI" id="CHEBI:597326"/>
    </cofactor>
</comment>
<evidence type="ECO:0000313" key="10">
    <source>
        <dbReference type="EMBL" id="OGC65228.1"/>
    </source>
</evidence>
<dbReference type="Gene3D" id="3.90.1150.10">
    <property type="entry name" value="Aspartate Aminotransferase, domain 1"/>
    <property type="match status" value="1"/>
</dbReference>
<dbReference type="Gene3D" id="3.40.640.10">
    <property type="entry name" value="Type I PLP-dependent aspartate aminotransferase-like (Major domain)"/>
    <property type="match status" value="1"/>
</dbReference>
<evidence type="ECO:0000313" key="11">
    <source>
        <dbReference type="Proteomes" id="UP000176492"/>
    </source>
</evidence>
<dbReference type="InterPro" id="IPR015422">
    <property type="entry name" value="PyrdxlP-dep_Trfase_small"/>
</dbReference>
<dbReference type="EMBL" id="MEVM01000156">
    <property type="protein sequence ID" value="OGC65228.1"/>
    <property type="molecule type" value="Genomic_DNA"/>
</dbReference>
<sequence length="412" mass="44999">MSKSNSLDLKKIRADFPILHRKVHGKPLVYFDNAATTQKPRSVINAISDYYERYNANVHRGIHLLAEEATAAYKGSRGKLAKFIGARNPAEIIFTRGTTEAINLVAYSWGEKFLKEGDTILLTLMEHHSNLVPWQFLAQRKKLNLEFVPVTAAGYLEDPEGAIRRLRPKLVSFVHVSNVLGTVNPVKNLAKVAHEAGATVLVDGAQAVAHLPVDVASLGCDFYAFSSHKMMGPTGTGGLWGRAEILERMPPFLGGGEMIKEVSLRESSFKDDPYKFEAGTPSIAPVIGLGAAVDYLSSVGMENIRQYEEELLDYAFKKLAAVPGLTIYGPQNSADRGGVLAFNVAGIHPHDLATVLDQEGVAVRSGNHCAMPLHTHLKINASARASFAFYNTKEEIGVLIEGIERAKKILKI</sequence>
<proteinExistence type="inferred from homology"/>
<evidence type="ECO:0000259" key="9">
    <source>
        <dbReference type="Pfam" id="PF00266"/>
    </source>
</evidence>
<keyword evidence="5 8" id="KW-0663">Pyridoxal phosphate</keyword>
<dbReference type="NCBIfam" id="TIGR01979">
    <property type="entry name" value="sufS"/>
    <property type="match status" value="1"/>
</dbReference>
<comment type="function">
    <text evidence="8">Catalyzes the removal of elemental sulfur and selenium atoms from L-cysteine, L-cystine, L-selenocysteine, and L-selenocystine to produce L-alanine.</text>
</comment>
<dbReference type="AlphaFoldDB" id="A0A1F4W7G9"/>
<evidence type="ECO:0000256" key="8">
    <source>
        <dbReference type="RuleBase" id="RU004506"/>
    </source>
</evidence>
<dbReference type="Proteomes" id="UP000176492">
    <property type="component" value="Unassembled WGS sequence"/>
</dbReference>
<evidence type="ECO:0000256" key="5">
    <source>
        <dbReference type="ARBA" id="ARBA00022898"/>
    </source>
</evidence>
<evidence type="ECO:0000256" key="1">
    <source>
        <dbReference type="ARBA" id="ARBA00001933"/>
    </source>
</evidence>
<evidence type="ECO:0000256" key="7">
    <source>
        <dbReference type="RuleBase" id="RU004504"/>
    </source>
</evidence>
<feature type="domain" description="Aminotransferase class V" evidence="9">
    <location>
        <begin position="29"/>
        <end position="397"/>
    </location>
</feature>
<evidence type="ECO:0000256" key="2">
    <source>
        <dbReference type="ARBA" id="ARBA00010447"/>
    </source>
</evidence>
<gene>
    <name evidence="10" type="ORF">A3J33_00575</name>
</gene>
<dbReference type="GO" id="GO:0031071">
    <property type="term" value="F:cysteine desulfurase activity"/>
    <property type="evidence" value="ECO:0007669"/>
    <property type="project" value="UniProtKB-UniRule"/>
</dbReference>
<reference evidence="10 11" key="1">
    <citation type="journal article" date="2016" name="Nat. Commun.">
        <title>Thousands of microbial genomes shed light on interconnected biogeochemical processes in an aquifer system.</title>
        <authorList>
            <person name="Anantharaman K."/>
            <person name="Brown C.T."/>
            <person name="Hug L.A."/>
            <person name="Sharon I."/>
            <person name="Castelle C.J."/>
            <person name="Probst A.J."/>
            <person name="Thomas B.C."/>
            <person name="Singh A."/>
            <person name="Wilkins M.J."/>
            <person name="Karaoz U."/>
            <person name="Brodie E.L."/>
            <person name="Williams K.H."/>
            <person name="Hubbard S.S."/>
            <person name="Banfield J.F."/>
        </authorList>
    </citation>
    <scope>NUCLEOTIDE SEQUENCE [LARGE SCALE GENOMIC DNA]</scope>
</reference>
<dbReference type="EC" id="2.8.1.7" evidence="3 8"/>
<dbReference type="PANTHER" id="PTHR43586:SF8">
    <property type="entry name" value="CYSTEINE DESULFURASE 1, CHLOROPLASTIC"/>
    <property type="match status" value="1"/>
</dbReference>
<organism evidence="10 11">
    <name type="scientific">candidate division WWE3 bacterium RIFCSPLOWO2_02_FULL_53_10</name>
    <dbReference type="NCBI Taxonomy" id="1802629"/>
    <lineage>
        <taxon>Bacteria</taxon>
        <taxon>Katanobacteria</taxon>
    </lineage>
</organism>
<keyword evidence="4 8" id="KW-0808">Transferase</keyword>
<evidence type="ECO:0000256" key="4">
    <source>
        <dbReference type="ARBA" id="ARBA00022679"/>
    </source>
</evidence>
<dbReference type="PROSITE" id="PS00595">
    <property type="entry name" value="AA_TRANSFER_CLASS_5"/>
    <property type="match status" value="1"/>
</dbReference>
<dbReference type="InterPro" id="IPR010970">
    <property type="entry name" value="Cys_dSase_SufS"/>
</dbReference>
<dbReference type="Pfam" id="PF00266">
    <property type="entry name" value="Aminotran_5"/>
    <property type="match status" value="1"/>
</dbReference>
<dbReference type="GO" id="GO:0030170">
    <property type="term" value="F:pyridoxal phosphate binding"/>
    <property type="evidence" value="ECO:0007669"/>
    <property type="project" value="UniProtKB-UniRule"/>
</dbReference>
<comment type="caution">
    <text evidence="10">The sequence shown here is derived from an EMBL/GenBank/DDBJ whole genome shotgun (WGS) entry which is preliminary data.</text>
</comment>
<protein>
    <recommendedName>
        <fullName evidence="3 8">Cysteine desulfurase</fullName>
        <ecNumber evidence="3 8">2.8.1.7</ecNumber>
    </recommendedName>
</protein>
<dbReference type="GO" id="GO:0006534">
    <property type="term" value="P:cysteine metabolic process"/>
    <property type="evidence" value="ECO:0007669"/>
    <property type="project" value="UniProtKB-UniRule"/>
</dbReference>
<dbReference type="InterPro" id="IPR000192">
    <property type="entry name" value="Aminotrans_V_dom"/>
</dbReference>
<name>A0A1F4W7G9_UNCKA</name>